<organism evidence="2 3">
    <name type="scientific">Mycoplasmopsis columbinasalis</name>
    <dbReference type="NCBI Taxonomy" id="114880"/>
    <lineage>
        <taxon>Bacteria</taxon>
        <taxon>Bacillati</taxon>
        <taxon>Mycoplasmatota</taxon>
        <taxon>Mycoplasmoidales</taxon>
        <taxon>Metamycoplasmataceae</taxon>
        <taxon>Mycoplasmopsis</taxon>
    </lineage>
</organism>
<keyword evidence="1" id="KW-1133">Transmembrane helix</keyword>
<dbReference type="OrthoDB" id="400414at2"/>
<dbReference type="AlphaFoldDB" id="A0A449B9Q9"/>
<keyword evidence="1" id="KW-0812">Transmembrane</keyword>
<name>A0A449B9Q9_9BACT</name>
<keyword evidence="3" id="KW-1185">Reference proteome</keyword>
<dbReference type="Proteomes" id="UP000290876">
    <property type="component" value="Chromosome"/>
</dbReference>
<reference evidence="2 3" key="1">
    <citation type="submission" date="2019-01" db="EMBL/GenBank/DDBJ databases">
        <authorList>
            <consortium name="Pathogen Informatics"/>
        </authorList>
    </citation>
    <scope>NUCLEOTIDE SEQUENCE [LARGE SCALE GENOMIC DNA]</scope>
    <source>
        <strain evidence="2 3">NCTC10184</strain>
    </source>
</reference>
<proteinExistence type="predicted"/>
<keyword evidence="1" id="KW-0472">Membrane</keyword>
<evidence type="ECO:0000313" key="2">
    <source>
        <dbReference type="EMBL" id="VEU77909.1"/>
    </source>
</evidence>
<sequence>MNKVNIKAKTVIWIGAAVIALLVIILSSIIIHNTSFILNELNSVATIDFEFIRQAHTERSFSIGLLVFSILIFSIGSYIGYAGIKSWNYNAIL</sequence>
<feature type="transmembrane region" description="Helical" evidence="1">
    <location>
        <begin position="61"/>
        <end position="84"/>
    </location>
</feature>
<dbReference type="KEGG" id="mcob:NCTC10184_00122"/>
<dbReference type="EMBL" id="LR215043">
    <property type="protein sequence ID" value="VEU77909.1"/>
    <property type="molecule type" value="Genomic_DNA"/>
</dbReference>
<gene>
    <name evidence="2" type="ORF">NCTC10184_00122</name>
</gene>
<evidence type="ECO:0000313" key="3">
    <source>
        <dbReference type="Proteomes" id="UP000290876"/>
    </source>
</evidence>
<dbReference type="RefSeq" id="WP_129622767.1">
    <property type="nucleotide sequence ID" value="NZ_LR215043.1"/>
</dbReference>
<protein>
    <submittedName>
        <fullName evidence="2">Uncharacterized protein</fullName>
    </submittedName>
</protein>
<evidence type="ECO:0000256" key="1">
    <source>
        <dbReference type="SAM" id="Phobius"/>
    </source>
</evidence>
<accession>A0A449B9Q9</accession>
<feature type="transmembrane region" description="Helical" evidence="1">
    <location>
        <begin position="12"/>
        <end position="31"/>
    </location>
</feature>